<keyword evidence="4" id="KW-1185">Reference proteome</keyword>
<feature type="compositionally biased region" description="Low complexity" evidence="1">
    <location>
        <begin position="67"/>
        <end position="102"/>
    </location>
</feature>
<reference evidence="2 4" key="1">
    <citation type="submission" date="2014-11" db="EMBL/GenBank/DDBJ databases">
        <title>Genetic blueprint of the zoonotic pathogen Toxocara canis.</title>
        <authorList>
            <person name="Zhu X.-Q."/>
            <person name="Korhonen P.K."/>
            <person name="Cai H."/>
            <person name="Young N.D."/>
            <person name="Nejsum P."/>
            <person name="von Samson-Himmelstjerna G."/>
            <person name="Boag P.R."/>
            <person name="Tan P."/>
            <person name="Li Q."/>
            <person name="Min J."/>
            <person name="Yang Y."/>
            <person name="Wang X."/>
            <person name="Fang X."/>
            <person name="Hall R.S."/>
            <person name="Hofmann A."/>
            <person name="Sternberg P.W."/>
            <person name="Jex A.R."/>
            <person name="Gasser R.B."/>
        </authorList>
    </citation>
    <scope>NUCLEOTIDE SEQUENCE [LARGE SCALE GENOMIC DNA]</scope>
    <source>
        <strain evidence="2">PN_DK_2014</strain>
    </source>
</reference>
<protein>
    <submittedName>
        <fullName evidence="2">Uncharacterized protein</fullName>
    </submittedName>
</protein>
<evidence type="ECO:0000313" key="3">
    <source>
        <dbReference type="EMBL" id="VDM42472.1"/>
    </source>
</evidence>
<evidence type="ECO:0000256" key="1">
    <source>
        <dbReference type="SAM" id="MobiDB-lite"/>
    </source>
</evidence>
<sequence length="119" mass="12913">MRLDRLSQVTITRIADEVRSRLNAARSSTTEPVSLKYDSNDKIAVTRLQFPFVINILATGEGCAGHSSGKSSETSESSSLLLSLSRSLSSTSESDRSLTMSSASPRTAMEKRSPMKLNK</sequence>
<reference evidence="3" key="2">
    <citation type="submission" date="2018-11" db="EMBL/GenBank/DDBJ databases">
        <authorList>
            <consortium name="Pathogen Informatics"/>
        </authorList>
    </citation>
    <scope>NUCLEOTIDE SEQUENCE [LARGE SCALE GENOMIC DNA]</scope>
</reference>
<evidence type="ECO:0000313" key="2">
    <source>
        <dbReference type="EMBL" id="KHN76794.1"/>
    </source>
</evidence>
<gene>
    <name evidence="2" type="ORF">Tcan_14086</name>
    <name evidence="3" type="ORF">TCNE_LOCUS11151</name>
</gene>
<dbReference type="Proteomes" id="UP000031036">
    <property type="component" value="Unassembled WGS sequence"/>
</dbReference>
<dbReference type="EMBL" id="JPKZ01002430">
    <property type="protein sequence ID" value="KHN76794.1"/>
    <property type="molecule type" value="Genomic_DNA"/>
</dbReference>
<evidence type="ECO:0000313" key="4">
    <source>
        <dbReference type="Proteomes" id="UP000031036"/>
    </source>
</evidence>
<organism evidence="2 4">
    <name type="scientific">Toxocara canis</name>
    <name type="common">Canine roundworm</name>
    <dbReference type="NCBI Taxonomy" id="6265"/>
    <lineage>
        <taxon>Eukaryota</taxon>
        <taxon>Metazoa</taxon>
        <taxon>Ecdysozoa</taxon>
        <taxon>Nematoda</taxon>
        <taxon>Chromadorea</taxon>
        <taxon>Rhabditida</taxon>
        <taxon>Spirurina</taxon>
        <taxon>Ascaridomorpha</taxon>
        <taxon>Ascaridoidea</taxon>
        <taxon>Toxocaridae</taxon>
        <taxon>Toxocara</taxon>
    </lineage>
</organism>
<feature type="region of interest" description="Disordered" evidence="1">
    <location>
        <begin position="63"/>
        <end position="119"/>
    </location>
</feature>
<proteinExistence type="predicted"/>
<accession>A0A0B2V5L6</accession>
<dbReference type="EMBL" id="UYWY01020758">
    <property type="protein sequence ID" value="VDM42472.1"/>
    <property type="molecule type" value="Genomic_DNA"/>
</dbReference>
<dbReference type="AlphaFoldDB" id="A0A0B2V5L6"/>
<name>A0A0B2V5L6_TOXCA</name>